<gene>
    <name evidence="8" type="ORF">ACHHYP_07423</name>
</gene>
<dbReference type="Proteomes" id="UP000243579">
    <property type="component" value="Unassembled WGS sequence"/>
</dbReference>
<evidence type="ECO:0000313" key="8">
    <source>
        <dbReference type="EMBL" id="OQR99035.1"/>
    </source>
</evidence>
<name>A0A1V9ZM23_ACHHY</name>
<dbReference type="STRING" id="1202772.A0A1V9ZM23"/>
<evidence type="ECO:0000313" key="9">
    <source>
        <dbReference type="Proteomes" id="UP000243579"/>
    </source>
</evidence>
<dbReference type="Pfam" id="PF00454">
    <property type="entry name" value="PI3_PI4_kinase"/>
    <property type="match status" value="1"/>
</dbReference>
<feature type="region of interest" description="Disordered" evidence="5">
    <location>
        <begin position="602"/>
        <end position="624"/>
    </location>
</feature>
<dbReference type="InterPro" id="IPR036940">
    <property type="entry name" value="PI3/4_kinase_cat_sf"/>
</dbReference>
<dbReference type="PROSITE" id="PS50290">
    <property type="entry name" value="PI3_4_KINASE_3"/>
    <property type="match status" value="1"/>
</dbReference>
<dbReference type="AlphaFoldDB" id="A0A1V9ZM23"/>
<keyword evidence="9" id="KW-1185">Reference proteome</keyword>
<feature type="domain" description="PI3K/PI4K catalytic" evidence="7">
    <location>
        <begin position="670"/>
        <end position="941"/>
    </location>
</feature>
<dbReference type="EC" id="2.7.1.67" evidence="2"/>
<keyword evidence="6" id="KW-0812">Transmembrane</keyword>
<dbReference type="PROSITE" id="PS00915">
    <property type="entry name" value="PI3_4_KINASE_1"/>
    <property type="match status" value="1"/>
</dbReference>
<feature type="compositionally biased region" description="Pro residues" evidence="5">
    <location>
        <begin position="577"/>
        <end position="590"/>
    </location>
</feature>
<dbReference type="SMART" id="SM00146">
    <property type="entry name" value="PI3Kc"/>
    <property type="match status" value="1"/>
</dbReference>
<dbReference type="PROSITE" id="PS00916">
    <property type="entry name" value="PI3_4_KINASE_2"/>
    <property type="match status" value="1"/>
</dbReference>
<dbReference type="InterPro" id="IPR000403">
    <property type="entry name" value="PI3/4_kinase_cat_dom"/>
</dbReference>
<dbReference type="SUPFAM" id="SSF56112">
    <property type="entry name" value="Protein kinase-like (PK-like)"/>
    <property type="match status" value="1"/>
</dbReference>
<feature type="transmembrane region" description="Helical" evidence="6">
    <location>
        <begin position="46"/>
        <end position="65"/>
    </location>
</feature>
<dbReference type="PANTHER" id="PTHR10048">
    <property type="entry name" value="PHOSPHATIDYLINOSITOL KINASE"/>
    <property type="match status" value="1"/>
</dbReference>
<evidence type="ECO:0000256" key="2">
    <source>
        <dbReference type="ARBA" id="ARBA00012169"/>
    </source>
</evidence>
<dbReference type="Gene3D" id="3.30.1010.10">
    <property type="entry name" value="Phosphatidylinositol 3-kinase Catalytic Subunit, Chain A, domain 4"/>
    <property type="match status" value="1"/>
</dbReference>
<evidence type="ECO:0000256" key="4">
    <source>
        <dbReference type="ARBA" id="ARBA00022777"/>
    </source>
</evidence>
<dbReference type="OrthoDB" id="10264149at2759"/>
<dbReference type="InterPro" id="IPR057754">
    <property type="entry name" value="PI4-kinase_beta/PIK1_cat"/>
</dbReference>
<protein>
    <recommendedName>
        <fullName evidence="2">1-phosphatidylinositol 4-kinase</fullName>
        <ecNumber evidence="2">2.7.1.67</ecNumber>
    </recommendedName>
</protein>
<dbReference type="GO" id="GO:0004430">
    <property type="term" value="F:1-phosphatidylinositol 4-kinase activity"/>
    <property type="evidence" value="ECO:0007669"/>
    <property type="project" value="UniProtKB-EC"/>
</dbReference>
<reference evidence="8 9" key="1">
    <citation type="journal article" date="2014" name="Genome Biol. Evol.">
        <title>The secreted proteins of Achlya hypogyna and Thraustotheca clavata identify the ancestral oomycete secretome and reveal gene acquisitions by horizontal gene transfer.</title>
        <authorList>
            <person name="Misner I."/>
            <person name="Blouin N."/>
            <person name="Leonard G."/>
            <person name="Richards T.A."/>
            <person name="Lane C.E."/>
        </authorList>
    </citation>
    <scope>NUCLEOTIDE SEQUENCE [LARGE SCALE GENOMIC DNA]</scope>
    <source>
        <strain evidence="8 9">ATCC 48635</strain>
    </source>
</reference>
<keyword evidence="4 8" id="KW-0418">Kinase</keyword>
<dbReference type="Gene3D" id="1.10.1070.11">
    <property type="entry name" value="Phosphatidylinositol 3-/4-kinase, catalytic domain"/>
    <property type="match status" value="1"/>
</dbReference>
<evidence type="ECO:0000256" key="1">
    <source>
        <dbReference type="ARBA" id="ARBA00001686"/>
    </source>
</evidence>
<keyword evidence="6" id="KW-0472">Membrane</keyword>
<dbReference type="GO" id="GO:0016020">
    <property type="term" value="C:membrane"/>
    <property type="evidence" value="ECO:0007669"/>
    <property type="project" value="TreeGrafter"/>
</dbReference>
<feature type="transmembrane region" description="Helical" evidence="6">
    <location>
        <begin position="7"/>
        <end position="26"/>
    </location>
</feature>
<accession>A0A1V9ZM23</accession>
<dbReference type="FunFam" id="1.10.1070.11:FF:000016">
    <property type="entry name" value="PIK1p Phosphatidylinositol 4-kinase"/>
    <property type="match status" value="1"/>
</dbReference>
<feature type="region of interest" description="Disordered" evidence="5">
    <location>
        <begin position="493"/>
        <end position="512"/>
    </location>
</feature>
<dbReference type="CDD" id="cd05168">
    <property type="entry name" value="PI4Kc_III_beta"/>
    <property type="match status" value="1"/>
</dbReference>
<dbReference type="GO" id="GO:0048015">
    <property type="term" value="P:phosphatidylinositol-mediated signaling"/>
    <property type="evidence" value="ECO:0007669"/>
    <property type="project" value="TreeGrafter"/>
</dbReference>
<dbReference type="InterPro" id="IPR015433">
    <property type="entry name" value="PI3/4_kinase"/>
</dbReference>
<comment type="caution">
    <text evidence="8">The sequence shown here is derived from an EMBL/GenBank/DDBJ whole genome shotgun (WGS) entry which is preliminary data.</text>
</comment>
<comment type="catalytic activity">
    <reaction evidence="1">
        <text>a 1,2-diacyl-sn-glycero-3-phospho-(1D-myo-inositol) + ATP = a 1,2-diacyl-sn-glycero-3-phospho-(1D-myo-inositol 4-phosphate) + ADP + H(+)</text>
        <dbReference type="Rhea" id="RHEA:19877"/>
        <dbReference type="ChEBI" id="CHEBI:15378"/>
        <dbReference type="ChEBI" id="CHEBI:30616"/>
        <dbReference type="ChEBI" id="CHEBI:57880"/>
        <dbReference type="ChEBI" id="CHEBI:58178"/>
        <dbReference type="ChEBI" id="CHEBI:456216"/>
        <dbReference type="EC" id="2.7.1.67"/>
    </reaction>
</comment>
<evidence type="ECO:0000256" key="3">
    <source>
        <dbReference type="ARBA" id="ARBA00022679"/>
    </source>
</evidence>
<keyword evidence="3" id="KW-0808">Transferase</keyword>
<dbReference type="InterPro" id="IPR011009">
    <property type="entry name" value="Kinase-like_dom_sf"/>
</dbReference>
<dbReference type="GO" id="GO:0046854">
    <property type="term" value="P:phosphatidylinositol phosphate biosynthetic process"/>
    <property type="evidence" value="ECO:0007669"/>
    <property type="project" value="InterPro"/>
</dbReference>
<proteinExistence type="predicted"/>
<evidence type="ECO:0000256" key="6">
    <source>
        <dbReference type="SAM" id="Phobius"/>
    </source>
</evidence>
<dbReference type="PANTHER" id="PTHR10048:SF22">
    <property type="entry name" value="PHOSPHATIDYLINOSITOL 4-KINASE BETA"/>
    <property type="match status" value="1"/>
</dbReference>
<dbReference type="InterPro" id="IPR018936">
    <property type="entry name" value="PI3/4_kinase_CS"/>
</dbReference>
<dbReference type="EMBL" id="JNBR01000075">
    <property type="protein sequence ID" value="OQR99035.1"/>
    <property type="molecule type" value="Genomic_DNA"/>
</dbReference>
<sequence length="956" mass="108298">MLASTACGLFLEVALVAIYVGAPLLTGRIGRLEQDWTHALDFKQSLAGVLALAVLRTSLFVYVVYVTRNSLYRSTRCFVFLVVCAQLCVLSVLGLLVEIYINDPVSFAGFRADAWHTTYWWTTLALSLIATSFEVLCVLGRNRDRERRGNAEEEKIEALLRERHRAPALSHSHSMLEKGISTLRKKIEFANWQAKWTALMAKFRLRTDPTFDAILRVYAHKEDAATRLEAVADADPKDFEFYIPQLCSFLLLGAFQQATDADISLILLDKCKKSHVFAQKMRWYLESFCVGSPAYATPEKRLRVQMLIDEISVRGLEPSEQLLARRGFGEVPEPITPTLERGETAEDEALLGHDETHYQTFPTSLSPRSYLAMEAGDYAPQQTNPFELNAMFVNRLAGLSSSLRAIPRVYRNEQLREWLAELQSLYLPSLSLFVPVGNPFHRIKRIHISESFTFSTRERVPYLLCLEVVDYFSYESKPVDRFAQFKHRFRLSIGGKPEAPSKPPTPCDPKVDQPGKLGFWSEAAVPETTLLDGLLDTLKPKPPTPLPKTGGSSRSMSAHLEPLHPVSPQRTSSYDYPYPPEHASPKPRPAPILIPIESSLGDDEATVSSPTGSEPMTPEDHTRLRRVDSTDRYLATSRFEDDQMLLADKPATYSLPPHSNGELPCVIFKERWEEKEARVRATSPWGHLPSWRLLPVIVKSNDDLRQEQFASQLIRQFHEVFREAKLPVFLRPYDVIATSPTAGLVEAIADTISLDSLKRNHPNFVSLADFFETRFGDATTSSGQAARKAFVESVAAYSIVCYLLQIKDRHNGNILLDAEGHLIHIDFGFMLGNNPGQVHFESAPFKLTGDFVELMGGPRSASFRRFRSLCVRSFLVARKYRYRITLLAEMMIAGNEDLPCFAGDPRGTIDRLAERFRPELSVSECEDLVHQLIDMSLDNWRTRWYDKYQRWFVGVF</sequence>
<dbReference type="GO" id="GO:0005737">
    <property type="term" value="C:cytoplasm"/>
    <property type="evidence" value="ECO:0007669"/>
    <property type="project" value="TreeGrafter"/>
</dbReference>
<feature type="region of interest" description="Disordered" evidence="5">
    <location>
        <begin position="534"/>
        <end position="590"/>
    </location>
</feature>
<feature type="transmembrane region" description="Helical" evidence="6">
    <location>
        <begin position="77"/>
        <end position="99"/>
    </location>
</feature>
<evidence type="ECO:0000256" key="5">
    <source>
        <dbReference type="SAM" id="MobiDB-lite"/>
    </source>
</evidence>
<evidence type="ECO:0000259" key="7">
    <source>
        <dbReference type="PROSITE" id="PS50290"/>
    </source>
</evidence>
<organism evidence="8 9">
    <name type="scientific">Achlya hypogyna</name>
    <name type="common">Oomycete</name>
    <name type="synonym">Protoachlya hypogyna</name>
    <dbReference type="NCBI Taxonomy" id="1202772"/>
    <lineage>
        <taxon>Eukaryota</taxon>
        <taxon>Sar</taxon>
        <taxon>Stramenopiles</taxon>
        <taxon>Oomycota</taxon>
        <taxon>Saprolegniomycetes</taxon>
        <taxon>Saprolegniales</taxon>
        <taxon>Achlyaceae</taxon>
        <taxon>Achlya</taxon>
    </lineage>
</organism>
<keyword evidence="6" id="KW-1133">Transmembrane helix</keyword>